<sequence length="116" mass="12496">MNIEVSEAADGGCRLTVAGEVNIYVAADFRAEMDAKMAGCSALEMDLSGVSDLDTTGVQVLMAAKRQCQAEDRELRLVAHSPAVLDVFELYGLDRFFGDPLLLAGEDGTVTEDRHE</sequence>
<evidence type="ECO:0000313" key="3">
    <source>
        <dbReference type="Proteomes" id="UP000198611"/>
    </source>
</evidence>
<dbReference type="AlphaFoldDB" id="A0A1I1QEI0"/>
<reference evidence="2 3" key="1">
    <citation type="submission" date="2016-10" db="EMBL/GenBank/DDBJ databases">
        <authorList>
            <person name="de Groot N.N."/>
        </authorList>
    </citation>
    <scope>NUCLEOTIDE SEQUENCE [LARGE SCALE GENOMIC DNA]</scope>
    <source>
        <strain evidence="2 3">HL3</strain>
    </source>
</reference>
<dbReference type="InterPro" id="IPR058548">
    <property type="entry name" value="MlaB-like_STAS"/>
</dbReference>
<dbReference type="InterPro" id="IPR002645">
    <property type="entry name" value="STAS_dom"/>
</dbReference>
<dbReference type="PROSITE" id="PS50801">
    <property type="entry name" value="STAS"/>
    <property type="match status" value="1"/>
</dbReference>
<dbReference type="RefSeq" id="WP_205407748.1">
    <property type="nucleotide sequence ID" value="NZ_FOMJ01000002.1"/>
</dbReference>
<dbReference type="SUPFAM" id="SSF52091">
    <property type="entry name" value="SpoIIaa-like"/>
    <property type="match status" value="1"/>
</dbReference>
<dbReference type="Gene3D" id="3.30.750.24">
    <property type="entry name" value="STAS domain"/>
    <property type="match status" value="1"/>
</dbReference>
<dbReference type="STRING" id="1123397.SAMN05660831_00962"/>
<dbReference type="Pfam" id="PF13466">
    <property type="entry name" value="STAS_2"/>
    <property type="match status" value="1"/>
</dbReference>
<dbReference type="CDD" id="cd07043">
    <property type="entry name" value="STAS_anti-anti-sigma_factors"/>
    <property type="match status" value="1"/>
</dbReference>
<dbReference type="PANTHER" id="PTHR35849:SF2">
    <property type="entry name" value="BLR2341 PROTEIN"/>
    <property type="match status" value="1"/>
</dbReference>
<feature type="domain" description="STAS" evidence="1">
    <location>
        <begin position="15"/>
        <end position="93"/>
    </location>
</feature>
<protein>
    <submittedName>
        <fullName evidence="2">Anti-anti-sigma factor</fullName>
    </submittedName>
</protein>
<accession>A0A1I1QEI0</accession>
<organism evidence="2 3">
    <name type="scientific">Thiohalospira halophila DSM 15071</name>
    <dbReference type="NCBI Taxonomy" id="1123397"/>
    <lineage>
        <taxon>Bacteria</taxon>
        <taxon>Pseudomonadati</taxon>
        <taxon>Pseudomonadota</taxon>
        <taxon>Gammaproteobacteria</taxon>
        <taxon>Thiohalospirales</taxon>
        <taxon>Thiohalospiraceae</taxon>
        <taxon>Thiohalospira</taxon>
    </lineage>
</organism>
<evidence type="ECO:0000313" key="2">
    <source>
        <dbReference type="EMBL" id="SFD16530.1"/>
    </source>
</evidence>
<dbReference type="InterPro" id="IPR036513">
    <property type="entry name" value="STAS_dom_sf"/>
</dbReference>
<proteinExistence type="predicted"/>
<dbReference type="EMBL" id="FOMJ01000002">
    <property type="protein sequence ID" value="SFD16530.1"/>
    <property type="molecule type" value="Genomic_DNA"/>
</dbReference>
<evidence type="ECO:0000259" key="1">
    <source>
        <dbReference type="PROSITE" id="PS50801"/>
    </source>
</evidence>
<dbReference type="Proteomes" id="UP000198611">
    <property type="component" value="Unassembled WGS sequence"/>
</dbReference>
<keyword evidence="3" id="KW-1185">Reference proteome</keyword>
<dbReference type="InterPro" id="IPR052746">
    <property type="entry name" value="MlaB_ABC_Transporter"/>
</dbReference>
<gene>
    <name evidence="2" type="ORF">SAMN05660831_00962</name>
</gene>
<name>A0A1I1QEI0_9GAMM</name>
<dbReference type="PANTHER" id="PTHR35849">
    <property type="entry name" value="BLR2341 PROTEIN"/>
    <property type="match status" value="1"/>
</dbReference>